<accession>D7FZU9</accession>
<evidence type="ECO:0000313" key="2">
    <source>
        <dbReference type="EMBL" id="CBJ32906.1"/>
    </source>
</evidence>
<dbReference type="EMBL" id="FN649760">
    <property type="protein sequence ID" value="CBJ32906.1"/>
    <property type="molecule type" value="Genomic_DNA"/>
</dbReference>
<evidence type="ECO:0000313" key="3">
    <source>
        <dbReference type="Proteomes" id="UP000002630"/>
    </source>
</evidence>
<proteinExistence type="predicted"/>
<name>D7FZU9_ECTSI</name>
<keyword evidence="3" id="KW-1185">Reference proteome</keyword>
<evidence type="ECO:0000256" key="1">
    <source>
        <dbReference type="SAM" id="MobiDB-lite"/>
    </source>
</evidence>
<reference evidence="2 3" key="1">
    <citation type="journal article" date="2010" name="Nature">
        <title>The Ectocarpus genome and the independent evolution of multicellularity in brown algae.</title>
        <authorList>
            <person name="Cock J.M."/>
            <person name="Sterck L."/>
            <person name="Rouze P."/>
            <person name="Scornet D."/>
            <person name="Allen A.E."/>
            <person name="Amoutzias G."/>
            <person name="Anthouard V."/>
            <person name="Artiguenave F."/>
            <person name="Aury J.M."/>
            <person name="Badger J.H."/>
            <person name="Beszteri B."/>
            <person name="Billiau K."/>
            <person name="Bonnet E."/>
            <person name="Bothwell J.H."/>
            <person name="Bowler C."/>
            <person name="Boyen C."/>
            <person name="Brownlee C."/>
            <person name="Carrano C.J."/>
            <person name="Charrier B."/>
            <person name="Cho G.Y."/>
            <person name="Coelho S.M."/>
            <person name="Collen J."/>
            <person name="Corre E."/>
            <person name="Da Silva C."/>
            <person name="Delage L."/>
            <person name="Delaroque N."/>
            <person name="Dittami S.M."/>
            <person name="Doulbeau S."/>
            <person name="Elias M."/>
            <person name="Farnham G."/>
            <person name="Gachon C.M."/>
            <person name="Gschloessl B."/>
            <person name="Heesch S."/>
            <person name="Jabbari K."/>
            <person name="Jubin C."/>
            <person name="Kawai H."/>
            <person name="Kimura K."/>
            <person name="Kloareg B."/>
            <person name="Kupper F.C."/>
            <person name="Lang D."/>
            <person name="Le Bail A."/>
            <person name="Leblanc C."/>
            <person name="Lerouge P."/>
            <person name="Lohr M."/>
            <person name="Lopez P.J."/>
            <person name="Martens C."/>
            <person name="Maumus F."/>
            <person name="Michel G."/>
            <person name="Miranda-Saavedra D."/>
            <person name="Morales J."/>
            <person name="Moreau H."/>
            <person name="Motomura T."/>
            <person name="Nagasato C."/>
            <person name="Napoli C.A."/>
            <person name="Nelson D.R."/>
            <person name="Nyvall-Collen P."/>
            <person name="Peters A.F."/>
            <person name="Pommier C."/>
            <person name="Potin P."/>
            <person name="Poulain J."/>
            <person name="Quesneville H."/>
            <person name="Read B."/>
            <person name="Rensing S.A."/>
            <person name="Ritter A."/>
            <person name="Rousvoal S."/>
            <person name="Samanta M."/>
            <person name="Samson G."/>
            <person name="Schroeder D.C."/>
            <person name="Segurens B."/>
            <person name="Strittmatter M."/>
            <person name="Tonon T."/>
            <person name="Tregear J.W."/>
            <person name="Valentin K."/>
            <person name="von Dassow P."/>
            <person name="Yamagishi T."/>
            <person name="Van de Peer Y."/>
            <person name="Wincker P."/>
        </authorList>
    </citation>
    <scope>NUCLEOTIDE SEQUENCE [LARGE SCALE GENOMIC DNA]</scope>
    <source>
        <strain evidence="3">Ec32 / CCAP1310/4</strain>
    </source>
</reference>
<organism evidence="2 3">
    <name type="scientific">Ectocarpus siliculosus</name>
    <name type="common">Brown alga</name>
    <name type="synonym">Conferva siliculosa</name>
    <dbReference type="NCBI Taxonomy" id="2880"/>
    <lineage>
        <taxon>Eukaryota</taxon>
        <taxon>Sar</taxon>
        <taxon>Stramenopiles</taxon>
        <taxon>Ochrophyta</taxon>
        <taxon>PX clade</taxon>
        <taxon>Phaeophyceae</taxon>
        <taxon>Ectocarpales</taxon>
        <taxon>Ectocarpaceae</taxon>
        <taxon>Ectocarpus</taxon>
    </lineage>
</organism>
<gene>
    <name evidence="2" type="ORF">Esi_0389_0013</name>
</gene>
<feature type="compositionally biased region" description="Low complexity" evidence="1">
    <location>
        <begin position="109"/>
        <end position="122"/>
    </location>
</feature>
<sequence>MECVERKKKEASDGGRETRTVFLPVDRARAKHAAGDGSCGYHSIRGGLLECKGHLNTPHDVDAIKTALVSCLLRHVLPTKFDPEATLSGDELLRIKEEEDEKAKETAEAAKAAKGGARAAPK</sequence>
<protein>
    <submittedName>
        <fullName evidence="2">Uncharacterized protein</fullName>
    </submittedName>
</protein>
<dbReference type="AlphaFoldDB" id="D7FZU9"/>
<feature type="compositionally biased region" description="Basic and acidic residues" evidence="1">
    <location>
        <begin position="98"/>
        <end position="108"/>
    </location>
</feature>
<dbReference type="InParanoid" id="D7FZU9"/>
<feature type="region of interest" description="Disordered" evidence="1">
    <location>
        <begin position="98"/>
        <end position="122"/>
    </location>
</feature>
<dbReference type="Proteomes" id="UP000002630">
    <property type="component" value="Unassembled WGS sequence"/>
</dbReference>